<dbReference type="Proteomes" id="UP001345013">
    <property type="component" value="Unassembled WGS sequence"/>
</dbReference>
<gene>
    <name evidence="2" type="ORF">LTR24_007122</name>
</gene>
<evidence type="ECO:0000256" key="1">
    <source>
        <dbReference type="SAM" id="MobiDB-lite"/>
    </source>
</evidence>
<dbReference type="PANTHER" id="PTHR32046">
    <property type="entry name" value="G DOMAIN-CONTAINING PROTEIN"/>
    <property type="match status" value="1"/>
</dbReference>
<protein>
    <submittedName>
        <fullName evidence="2">Uncharacterized protein</fullName>
    </submittedName>
</protein>
<feature type="compositionally biased region" description="Low complexity" evidence="1">
    <location>
        <begin position="283"/>
        <end position="293"/>
    </location>
</feature>
<reference evidence="2 3" key="1">
    <citation type="submission" date="2023-08" db="EMBL/GenBank/DDBJ databases">
        <title>Black Yeasts Isolated from many extreme environments.</title>
        <authorList>
            <person name="Coleine C."/>
            <person name="Stajich J.E."/>
            <person name="Selbmann L."/>
        </authorList>
    </citation>
    <scope>NUCLEOTIDE SEQUENCE [LARGE SCALE GENOMIC DNA]</scope>
    <source>
        <strain evidence="2 3">CCFEE 5885</strain>
    </source>
</reference>
<evidence type="ECO:0000313" key="3">
    <source>
        <dbReference type="Proteomes" id="UP001345013"/>
    </source>
</evidence>
<sequence length="483" mass="54334">MALRQAAIKKRAIAIKEFEQEHKAIQLATAKFSLYLKKNSITPYNDATIEYLEHLIKKELEKVQAGGPLKRLKELETYKGRYAQIVEVFTMNLQAGTGERVLDTAGVEAEVRKLYSLKHYGKNLQRLREVVETAHAATFREKPYQVKQKKWTPLNFLTGYWDDDPKVKPAPAVSMKQAVSPPRVETRTHHIPQMATWDRSRLRTQQAERVASPLVPRRPLPVSSPWLTSAELEGSSNQPHTRASGIQTNQLPAADVRVSRHRPTTSSSIAESFLLSLTNGFDQSSSQPPRSSRFNQGFNRTGDDLHYDSRHDNDGSPQSPYTWLDPSFAESPAWNSPHPPPGMRHRASTNIISIPENEDLDNRQFLHSVESNDAFASQDHRRRHTSANTNTLGSATMLWDDTPTSSSVLNRTHSVASTSAPPPPYSMLSRTNTSRLSLHDRFANEDGSRLPGDVGESRPELAGGRKLSLRRLVPTGGFWTRRR</sequence>
<feature type="compositionally biased region" description="Polar residues" evidence="1">
    <location>
        <begin position="234"/>
        <end position="251"/>
    </location>
</feature>
<organism evidence="2 3">
    <name type="scientific">Lithohypha guttulata</name>
    <dbReference type="NCBI Taxonomy" id="1690604"/>
    <lineage>
        <taxon>Eukaryota</taxon>
        <taxon>Fungi</taxon>
        <taxon>Dikarya</taxon>
        <taxon>Ascomycota</taxon>
        <taxon>Pezizomycotina</taxon>
        <taxon>Eurotiomycetes</taxon>
        <taxon>Chaetothyriomycetidae</taxon>
        <taxon>Chaetothyriales</taxon>
        <taxon>Trichomeriaceae</taxon>
        <taxon>Lithohypha</taxon>
    </lineage>
</organism>
<evidence type="ECO:0000313" key="2">
    <source>
        <dbReference type="EMBL" id="KAK5086047.1"/>
    </source>
</evidence>
<dbReference type="PANTHER" id="PTHR32046:SF11">
    <property type="entry name" value="IMMUNE-ASSOCIATED NUCLEOTIDE-BINDING PROTEIN 10-LIKE"/>
    <property type="match status" value="1"/>
</dbReference>
<comment type="caution">
    <text evidence="2">The sequence shown here is derived from an EMBL/GenBank/DDBJ whole genome shotgun (WGS) entry which is preliminary data.</text>
</comment>
<feature type="region of interest" description="Disordered" evidence="1">
    <location>
        <begin position="198"/>
        <end position="264"/>
    </location>
</feature>
<accession>A0ABR0K426</accession>
<feature type="region of interest" description="Disordered" evidence="1">
    <location>
        <begin position="280"/>
        <end position="343"/>
    </location>
</feature>
<name>A0ABR0K426_9EURO</name>
<feature type="compositionally biased region" description="Basic and acidic residues" evidence="1">
    <location>
        <begin position="301"/>
        <end position="314"/>
    </location>
</feature>
<dbReference type="EMBL" id="JAVRRG010000102">
    <property type="protein sequence ID" value="KAK5086047.1"/>
    <property type="molecule type" value="Genomic_DNA"/>
</dbReference>
<proteinExistence type="predicted"/>
<keyword evidence="3" id="KW-1185">Reference proteome</keyword>